<feature type="region of interest" description="Disordered" evidence="1">
    <location>
        <begin position="1"/>
        <end position="21"/>
    </location>
</feature>
<proteinExistence type="predicted"/>
<feature type="region of interest" description="Disordered" evidence="1">
    <location>
        <begin position="166"/>
        <end position="190"/>
    </location>
</feature>
<organism evidence="2 3">
    <name type="scientific">Phakopsora pachyrhizi</name>
    <name type="common">Asian soybean rust disease fungus</name>
    <dbReference type="NCBI Taxonomy" id="170000"/>
    <lineage>
        <taxon>Eukaryota</taxon>
        <taxon>Fungi</taxon>
        <taxon>Dikarya</taxon>
        <taxon>Basidiomycota</taxon>
        <taxon>Pucciniomycotina</taxon>
        <taxon>Pucciniomycetes</taxon>
        <taxon>Pucciniales</taxon>
        <taxon>Phakopsoraceae</taxon>
        <taxon>Phakopsora</taxon>
    </lineage>
</organism>
<name>A0AAV0B3L7_PHAPC</name>
<reference evidence="2" key="1">
    <citation type="submission" date="2022-06" db="EMBL/GenBank/DDBJ databases">
        <authorList>
            <consortium name="SYNGENTA / RWTH Aachen University"/>
        </authorList>
    </citation>
    <scope>NUCLEOTIDE SEQUENCE</scope>
</reference>
<comment type="caution">
    <text evidence="2">The sequence shown here is derived from an EMBL/GenBank/DDBJ whole genome shotgun (WGS) entry which is preliminary data.</text>
</comment>
<feature type="compositionally biased region" description="Basic and acidic residues" evidence="1">
    <location>
        <begin position="178"/>
        <end position="190"/>
    </location>
</feature>
<sequence>PILAGRKKARTAEFGHQEGEPSRALAMERYTSQLIVDVEEEYQKRPTGKTKQMSRPNHAVWTGNAKRSTGRRKWKISVKFQIKKIKNSTGNADFKTELIVDVSYGFKRVITRRWKLLLSRNSQGTVDEVKKQIELGLLGSSKGRIQLVVLMNLHLKFRNKERTKEIQDLSQSLDMTNDDSREKQEEPTRQ</sequence>
<dbReference type="EMBL" id="CALTRL010003455">
    <property type="protein sequence ID" value="CAH7681190.1"/>
    <property type="molecule type" value="Genomic_DNA"/>
</dbReference>
<accession>A0AAV0B3L7</accession>
<gene>
    <name evidence="2" type="ORF">PPACK8108_LOCUS13759</name>
</gene>
<dbReference type="Proteomes" id="UP001153365">
    <property type="component" value="Unassembled WGS sequence"/>
</dbReference>
<keyword evidence="3" id="KW-1185">Reference proteome</keyword>
<evidence type="ECO:0000256" key="1">
    <source>
        <dbReference type="SAM" id="MobiDB-lite"/>
    </source>
</evidence>
<feature type="non-terminal residue" evidence="2">
    <location>
        <position position="1"/>
    </location>
</feature>
<evidence type="ECO:0000313" key="2">
    <source>
        <dbReference type="EMBL" id="CAH7681190.1"/>
    </source>
</evidence>
<dbReference type="AlphaFoldDB" id="A0AAV0B3L7"/>
<feature type="compositionally biased region" description="Basic and acidic residues" evidence="1">
    <location>
        <begin position="10"/>
        <end position="21"/>
    </location>
</feature>
<evidence type="ECO:0000313" key="3">
    <source>
        <dbReference type="Proteomes" id="UP001153365"/>
    </source>
</evidence>
<protein>
    <submittedName>
        <fullName evidence="2">Uncharacterized protein</fullName>
    </submittedName>
</protein>